<dbReference type="Gene3D" id="1.50.40.10">
    <property type="entry name" value="Mitochondrial carrier domain"/>
    <property type="match status" value="1"/>
</dbReference>
<organism evidence="15 16">
    <name type="scientific">Schizosaccharomyces japonicus (strain yFS275 / FY16936)</name>
    <name type="common">Fission yeast</name>
    <dbReference type="NCBI Taxonomy" id="402676"/>
    <lineage>
        <taxon>Eukaryota</taxon>
        <taxon>Fungi</taxon>
        <taxon>Dikarya</taxon>
        <taxon>Ascomycota</taxon>
        <taxon>Taphrinomycotina</taxon>
        <taxon>Schizosaccharomycetes</taxon>
        <taxon>Schizosaccharomycetales</taxon>
        <taxon>Schizosaccharomycetaceae</taxon>
        <taxon>Schizosaccharomyces</taxon>
    </lineage>
</organism>
<dbReference type="eggNOG" id="KOG0036">
    <property type="taxonomic scope" value="Eukaryota"/>
</dbReference>
<evidence type="ECO:0000256" key="6">
    <source>
        <dbReference type="ARBA" id="ARBA00022737"/>
    </source>
</evidence>
<feature type="repeat" description="Solcar" evidence="12">
    <location>
        <begin position="219"/>
        <end position="307"/>
    </location>
</feature>
<dbReference type="InterPro" id="IPR018108">
    <property type="entry name" value="MCP_transmembrane"/>
</dbReference>
<protein>
    <recommendedName>
        <fullName evidence="17">Carrier protein</fullName>
    </recommendedName>
</protein>
<proteinExistence type="inferred from homology"/>
<dbReference type="GO" id="GO:0015866">
    <property type="term" value="P:ADP transport"/>
    <property type="evidence" value="ECO:0000318"/>
    <property type="project" value="GO_Central"/>
</dbReference>
<keyword evidence="11 12" id="KW-0472">Membrane</keyword>
<dbReference type="InterPro" id="IPR002067">
    <property type="entry name" value="MCP"/>
</dbReference>
<sequence length="418" mass="46371">MHEKTQTDASFEGLLEDFQTLKGAATLQNDEQYQKFDLWDKVPELSSAKKNIVSTRSFGHATNWNSPKNIISNHYLLTNSPDTNVLHDWFKNSPHSRVFLKLLQNSSEGDVVVTQSILGGYGYFACGGLSGIVSRTLTAPLDRLKVLLISNTQRQPLFSLHHSALLEASKTVWRKNGIRGFYVGNGLNILKVIPESSIRFGTYEAAKRFLNRNNKTQPISPGNAFLAGGIAGSVAQVCMYPLDTIKFRMQCVSFGLQNKRRLMMSVVKDLYKVGGLRAFYRGVLIGVLGIFPYSAADLGTFEGMKQMWIRISARRQHVDASDVELPSASVLCFGALSGSFGAILVFPLNVLRTRLQTQGTAGHRSTYKGFWDVAHKTIRNEGWSALYKGLFPNLLKVAPSVAISYLVYESSKSWLGLT</sequence>
<keyword evidence="5" id="KW-0479">Metal-binding</keyword>
<keyword evidence="8" id="KW-0106">Calcium</keyword>
<dbReference type="AlphaFoldDB" id="B6JW43"/>
<evidence type="ECO:0000313" key="16">
    <source>
        <dbReference type="Proteomes" id="UP000001744"/>
    </source>
</evidence>
<dbReference type="Proteomes" id="UP000001744">
    <property type="component" value="Unassembled WGS sequence"/>
</dbReference>
<keyword evidence="10" id="KW-0496">Mitochondrion</keyword>
<dbReference type="PANTHER" id="PTHR24089">
    <property type="entry name" value="SOLUTE CARRIER FAMILY 25"/>
    <property type="match status" value="1"/>
</dbReference>
<accession>B6JW43</accession>
<evidence type="ECO:0008006" key="17">
    <source>
        <dbReference type="Google" id="ProtNLM"/>
    </source>
</evidence>
<dbReference type="JaponicusDB" id="SJAG_00612"/>
<dbReference type="GO" id="GO:0005347">
    <property type="term" value="F:ATP transmembrane transporter activity"/>
    <property type="evidence" value="ECO:0000318"/>
    <property type="project" value="GO_Central"/>
</dbReference>
<keyword evidence="9 14" id="KW-1133">Transmembrane helix</keyword>
<dbReference type="SUPFAM" id="SSF103506">
    <property type="entry name" value="Mitochondrial carrier"/>
    <property type="match status" value="1"/>
</dbReference>
<feature type="transmembrane region" description="Helical" evidence="14">
    <location>
        <begin position="278"/>
        <end position="296"/>
    </location>
</feature>
<comment type="subcellular location">
    <subcellularLocation>
        <location evidence="1">Mitochondrion inner membrane</location>
        <topology evidence="1">Multi-pass membrane protein</topology>
    </subcellularLocation>
</comment>
<evidence type="ECO:0000256" key="4">
    <source>
        <dbReference type="ARBA" id="ARBA00022692"/>
    </source>
</evidence>
<evidence type="ECO:0000256" key="2">
    <source>
        <dbReference type="ARBA" id="ARBA00006375"/>
    </source>
</evidence>
<evidence type="ECO:0000256" key="1">
    <source>
        <dbReference type="ARBA" id="ARBA00004448"/>
    </source>
</evidence>
<dbReference type="EMBL" id="KE651166">
    <property type="protein sequence ID" value="EEB05594.1"/>
    <property type="molecule type" value="Genomic_DNA"/>
</dbReference>
<dbReference type="GO" id="GO:0015867">
    <property type="term" value="P:ATP transport"/>
    <property type="evidence" value="ECO:0000318"/>
    <property type="project" value="GO_Central"/>
</dbReference>
<evidence type="ECO:0000256" key="14">
    <source>
        <dbReference type="SAM" id="Phobius"/>
    </source>
</evidence>
<dbReference type="OrthoDB" id="270584at2759"/>
<dbReference type="HOGENOM" id="CLU_015166_10_2_1"/>
<reference evidence="15 16" key="1">
    <citation type="journal article" date="2011" name="Science">
        <title>Comparative functional genomics of the fission yeasts.</title>
        <authorList>
            <person name="Rhind N."/>
            <person name="Chen Z."/>
            <person name="Yassour M."/>
            <person name="Thompson D.A."/>
            <person name="Haas B.J."/>
            <person name="Habib N."/>
            <person name="Wapinski I."/>
            <person name="Roy S."/>
            <person name="Lin M.F."/>
            <person name="Heiman D.I."/>
            <person name="Young S.K."/>
            <person name="Furuya K."/>
            <person name="Guo Y."/>
            <person name="Pidoux A."/>
            <person name="Chen H.M."/>
            <person name="Robbertse B."/>
            <person name="Goldberg J.M."/>
            <person name="Aoki K."/>
            <person name="Bayne E.H."/>
            <person name="Berlin A.M."/>
            <person name="Desjardins C.A."/>
            <person name="Dobbs E."/>
            <person name="Dukaj L."/>
            <person name="Fan L."/>
            <person name="FitzGerald M.G."/>
            <person name="French C."/>
            <person name="Gujja S."/>
            <person name="Hansen K."/>
            <person name="Keifenheim D."/>
            <person name="Levin J.Z."/>
            <person name="Mosher R.A."/>
            <person name="Mueller C.A."/>
            <person name="Pfiffner J."/>
            <person name="Priest M."/>
            <person name="Russ C."/>
            <person name="Smialowska A."/>
            <person name="Swoboda P."/>
            <person name="Sykes S.M."/>
            <person name="Vaughn M."/>
            <person name="Vengrova S."/>
            <person name="Yoder R."/>
            <person name="Zeng Q."/>
            <person name="Allshire R."/>
            <person name="Baulcombe D."/>
            <person name="Birren B.W."/>
            <person name="Brown W."/>
            <person name="Ekwall K."/>
            <person name="Kellis M."/>
            <person name="Leatherwood J."/>
            <person name="Levin H."/>
            <person name="Margalit H."/>
            <person name="Martienssen R."/>
            <person name="Nieduszynski C.A."/>
            <person name="Spatafora J.W."/>
            <person name="Friedman N."/>
            <person name="Dalgaard J.Z."/>
            <person name="Baumann P."/>
            <person name="Niki H."/>
            <person name="Regev A."/>
            <person name="Nusbaum C."/>
        </authorList>
    </citation>
    <scope>NUCLEOTIDE SEQUENCE [LARGE SCALE GENOMIC DNA]</scope>
    <source>
        <strain evidence="16">yFS275 / FY16936</strain>
    </source>
</reference>
<feature type="repeat" description="Solcar" evidence="12">
    <location>
        <begin position="325"/>
        <end position="414"/>
    </location>
</feature>
<gene>
    <name evidence="15" type="ORF">SJAG_00612</name>
</gene>
<dbReference type="GO" id="GO:0005743">
    <property type="term" value="C:mitochondrial inner membrane"/>
    <property type="evidence" value="ECO:0007669"/>
    <property type="project" value="UniProtKB-SubCell"/>
</dbReference>
<keyword evidence="7" id="KW-0999">Mitochondrion inner membrane</keyword>
<evidence type="ECO:0000256" key="5">
    <source>
        <dbReference type="ARBA" id="ARBA00022723"/>
    </source>
</evidence>
<dbReference type="Pfam" id="PF00153">
    <property type="entry name" value="Mito_carr"/>
    <property type="match status" value="3"/>
</dbReference>
<dbReference type="PROSITE" id="PS50920">
    <property type="entry name" value="SOLCAR"/>
    <property type="match status" value="3"/>
</dbReference>
<evidence type="ECO:0000256" key="8">
    <source>
        <dbReference type="ARBA" id="ARBA00022837"/>
    </source>
</evidence>
<name>B6JW43_SCHJY</name>
<feature type="repeat" description="Solcar" evidence="12">
    <location>
        <begin position="118"/>
        <end position="209"/>
    </location>
</feature>
<keyword evidence="16" id="KW-1185">Reference proteome</keyword>
<keyword evidence="6" id="KW-0677">Repeat</keyword>
<dbReference type="FunFam" id="1.50.40.10:FF:000016">
    <property type="entry name" value="Solute carrier family 25 member 23"/>
    <property type="match status" value="1"/>
</dbReference>
<dbReference type="RefSeq" id="XP_002171887.1">
    <property type="nucleotide sequence ID" value="XM_002171851.2"/>
</dbReference>
<keyword evidence="4 12" id="KW-0812">Transmembrane</keyword>
<evidence type="ECO:0000256" key="11">
    <source>
        <dbReference type="ARBA" id="ARBA00023136"/>
    </source>
</evidence>
<dbReference type="OMA" id="INCFKAG"/>
<dbReference type="InterPro" id="IPR023395">
    <property type="entry name" value="MCP_dom_sf"/>
</dbReference>
<evidence type="ECO:0000256" key="3">
    <source>
        <dbReference type="ARBA" id="ARBA00022448"/>
    </source>
</evidence>
<dbReference type="GO" id="GO:0046872">
    <property type="term" value="F:metal ion binding"/>
    <property type="evidence" value="ECO:0007669"/>
    <property type="project" value="UniProtKB-KW"/>
</dbReference>
<evidence type="ECO:0000256" key="13">
    <source>
        <dbReference type="RuleBase" id="RU000488"/>
    </source>
</evidence>
<dbReference type="STRING" id="402676.B6JW43"/>
<keyword evidence="3 13" id="KW-0813">Transport</keyword>
<evidence type="ECO:0000256" key="9">
    <source>
        <dbReference type="ARBA" id="ARBA00022989"/>
    </source>
</evidence>
<evidence type="ECO:0000256" key="10">
    <source>
        <dbReference type="ARBA" id="ARBA00023128"/>
    </source>
</evidence>
<evidence type="ECO:0000256" key="7">
    <source>
        <dbReference type="ARBA" id="ARBA00022792"/>
    </source>
</evidence>
<evidence type="ECO:0000256" key="12">
    <source>
        <dbReference type="PROSITE-ProRule" id="PRU00282"/>
    </source>
</evidence>
<feature type="transmembrane region" description="Helical" evidence="14">
    <location>
        <begin position="328"/>
        <end position="348"/>
    </location>
</feature>
<dbReference type="GeneID" id="7050653"/>
<evidence type="ECO:0000313" key="15">
    <source>
        <dbReference type="EMBL" id="EEB05594.1"/>
    </source>
</evidence>
<dbReference type="VEuPathDB" id="FungiDB:SJAG_00612"/>
<comment type="similarity">
    <text evidence="2 13">Belongs to the mitochondrial carrier (TC 2.A.29) family.</text>
</comment>
<dbReference type="PRINTS" id="PR00926">
    <property type="entry name" value="MITOCARRIER"/>
</dbReference>